<proteinExistence type="predicted"/>
<dbReference type="Pfam" id="PF13419">
    <property type="entry name" value="HAD_2"/>
    <property type="match status" value="1"/>
</dbReference>
<sequence>MKMIKTVIFDFDGTIANTLPYTFRNLFELLKEEKVNINEQKMIKDVRSKNFQELMKEWKISWVRLPFILGKIKQIQKDLFNEIEKIKFFPGIKKLLVELKRKNYILAILSSNLDNNIIKFLKLNNLDYFDYIHCGSEILGKSVAISNFIKENGWKKEESIYVGDELRDLEACQKSGVKMIGVSWGLNTTEILKKRGAD</sequence>
<name>A0A2M7UBC1_9BACT</name>
<comment type="caution">
    <text evidence="1">The sequence shown here is derived from an EMBL/GenBank/DDBJ whole genome shotgun (WGS) entry which is preliminary data.</text>
</comment>
<reference evidence="2" key="1">
    <citation type="submission" date="2017-09" db="EMBL/GenBank/DDBJ databases">
        <title>Depth-based differentiation of microbial function through sediment-hosted aquifers and enrichment of novel symbionts in the deep terrestrial subsurface.</title>
        <authorList>
            <person name="Probst A.J."/>
            <person name="Ladd B."/>
            <person name="Jarett J.K."/>
            <person name="Geller-Mcgrath D.E."/>
            <person name="Sieber C.M.K."/>
            <person name="Emerson J.B."/>
            <person name="Anantharaman K."/>
            <person name="Thomas B.C."/>
            <person name="Malmstrom R."/>
            <person name="Stieglmeier M."/>
            <person name="Klingl A."/>
            <person name="Woyke T."/>
            <person name="Ryan C.M."/>
            <person name="Banfield J.F."/>
        </authorList>
    </citation>
    <scope>NUCLEOTIDE SEQUENCE [LARGE SCALE GENOMIC DNA]</scope>
</reference>
<dbReference type="InterPro" id="IPR023198">
    <property type="entry name" value="PGP-like_dom2"/>
</dbReference>
<gene>
    <name evidence="1" type="ORF">COY13_01215</name>
</gene>
<dbReference type="EMBL" id="PFOE01000037">
    <property type="protein sequence ID" value="PIZ68459.1"/>
    <property type="molecule type" value="Genomic_DNA"/>
</dbReference>
<dbReference type="GO" id="GO:0006281">
    <property type="term" value="P:DNA repair"/>
    <property type="evidence" value="ECO:0007669"/>
    <property type="project" value="TreeGrafter"/>
</dbReference>
<dbReference type="Proteomes" id="UP000230177">
    <property type="component" value="Unassembled WGS sequence"/>
</dbReference>
<dbReference type="SUPFAM" id="SSF56784">
    <property type="entry name" value="HAD-like"/>
    <property type="match status" value="1"/>
</dbReference>
<dbReference type="InterPro" id="IPR050155">
    <property type="entry name" value="HAD-like_hydrolase_sf"/>
</dbReference>
<accession>A0A2M7UBC1</accession>
<dbReference type="NCBIfam" id="TIGR01549">
    <property type="entry name" value="HAD-SF-IA-v1"/>
    <property type="match status" value="1"/>
</dbReference>
<dbReference type="AlphaFoldDB" id="A0A2M7UBC1"/>
<evidence type="ECO:0000313" key="1">
    <source>
        <dbReference type="EMBL" id="PIZ68459.1"/>
    </source>
</evidence>
<dbReference type="InterPro" id="IPR023214">
    <property type="entry name" value="HAD_sf"/>
</dbReference>
<protein>
    <submittedName>
        <fullName evidence="1">Carotenoid oxygenase</fullName>
    </submittedName>
</protein>
<dbReference type="GO" id="GO:0005829">
    <property type="term" value="C:cytosol"/>
    <property type="evidence" value="ECO:0007669"/>
    <property type="project" value="TreeGrafter"/>
</dbReference>
<dbReference type="PANTHER" id="PTHR43434:SF13">
    <property type="entry name" value="PHOSPHOGLYCOLATE PHOSPHATASE"/>
    <property type="match status" value="1"/>
</dbReference>
<dbReference type="SFLD" id="SFLDG01129">
    <property type="entry name" value="C1.5:_HAD__Beta-PGM__Phosphata"/>
    <property type="match status" value="1"/>
</dbReference>
<dbReference type="PANTHER" id="PTHR43434">
    <property type="entry name" value="PHOSPHOGLYCOLATE PHOSPHATASE"/>
    <property type="match status" value="1"/>
</dbReference>
<dbReference type="InterPro" id="IPR041492">
    <property type="entry name" value="HAD_2"/>
</dbReference>
<dbReference type="Gene3D" id="3.40.50.1000">
    <property type="entry name" value="HAD superfamily/HAD-like"/>
    <property type="match status" value="1"/>
</dbReference>
<dbReference type="InterPro" id="IPR036412">
    <property type="entry name" value="HAD-like_sf"/>
</dbReference>
<dbReference type="Gene3D" id="1.10.150.240">
    <property type="entry name" value="Putative phosphatase, domain 2"/>
    <property type="match status" value="1"/>
</dbReference>
<organism evidence="1 2">
    <name type="scientific">Candidatus Roizmanbacteria bacterium CG_4_10_14_0_2_um_filter_36_35</name>
    <dbReference type="NCBI Taxonomy" id="1974822"/>
    <lineage>
        <taxon>Bacteria</taxon>
        <taxon>Candidatus Roizmaniibacteriota</taxon>
    </lineage>
</organism>
<feature type="non-terminal residue" evidence="1">
    <location>
        <position position="198"/>
    </location>
</feature>
<dbReference type="SFLD" id="SFLDS00003">
    <property type="entry name" value="Haloacid_Dehalogenase"/>
    <property type="match status" value="1"/>
</dbReference>
<dbReference type="GO" id="GO:0008967">
    <property type="term" value="F:phosphoglycolate phosphatase activity"/>
    <property type="evidence" value="ECO:0007669"/>
    <property type="project" value="TreeGrafter"/>
</dbReference>
<evidence type="ECO:0000313" key="2">
    <source>
        <dbReference type="Proteomes" id="UP000230177"/>
    </source>
</evidence>
<dbReference type="InterPro" id="IPR006439">
    <property type="entry name" value="HAD-SF_hydro_IA"/>
</dbReference>